<evidence type="ECO:0000313" key="1">
    <source>
        <dbReference type="EMBL" id="KAJ9127440.1"/>
    </source>
</evidence>
<organism evidence="1 2">
    <name type="scientific">Naganishia onofrii</name>
    <dbReference type="NCBI Taxonomy" id="1851511"/>
    <lineage>
        <taxon>Eukaryota</taxon>
        <taxon>Fungi</taxon>
        <taxon>Dikarya</taxon>
        <taxon>Basidiomycota</taxon>
        <taxon>Agaricomycotina</taxon>
        <taxon>Tremellomycetes</taxon>
        <taxon>Filobasidiales</taxon>
        <taxon>Filobasidiaceae</taxon>
        <taxon>Naganishia</taxon>
    </lineage>
</organism>
<accession>A0ACC2XVQ1</accession>
<sequence length="424" mass="47363">MEIATRAMNFWSYQTSQEGAFQAMVFKNAQERLMAVERQTKSAQEELRGKVFTTNCAHAVDSDNIKFCCFPGANVKNASLVAEVDDLNRKLREMIEQIREKDRQISKLQGNYTKLQRKHLLGGSSTAVADAVNDELQHSMANIANIVHAPRNSSRLHNFTSEGFPAPPPMLTPAAKQPQTQQPQAFIPASARRNETPTGLFDLGQRQSSERQQQQQQQQHGAYEAQRKAEAYSYQDDYQGNHRVNQLEDHQGNHRGNLQQNQIAMGINQTKSLRRHPAISPDQQALLTGVVNRHSYSSRQPLGISTSNSNIGGESRTPLLNNAKSHTDIRALNDSGFGMKVPVANLKAVVENHRYQQQPTANRQRADNRNAQIMNSNIQDKNRTGSYADRVMALQGRVSTGGQQQVGGGAGSMLRKEVRPRRDM</sequence>
<comment type="caution">
    <text evidence="1">The sequence shown here is derived from an EMBL/GenBank/DDBJ whole genome shotgun (WGS) entry which is preliminary data.</text>
</comment>
<dbReference type="EMBL" id="JASBWV010000002">
    <property type="protein sequence ID" value="KAJ9127440.1"/>
    <property type="molecule type" value="Genomic_DNA"/>
</dbReference>
<gene>
    <name evidence="1" type="ORF">QFC24_000848</name>
</gene>
<reference evidence="1" key="1">
    <citation type="submission" date="2023-04" db="EMBL/GenBank/DDBJ databases">
        <title>Draft Genome sequencing of Naganishia species isolated from polar environments using Oxford Nanopore Technology.</title>
        <authorList>
            <person name="Leo P."/>
            <person name="Venkateswaran K."/>
        </authorList>
    </citation>
    <scope>NUCLEOTIDE SEQUENCE</scope>
    <source>
        <strain evidence="1">DBVPG 5303</strain>
    </source>
</reference>
<keyword evidence="2" id="KW-1185">Reference proteome</keyword>
<evidence type="ECO:0000313" key="2">
    <source>
        <dbReference type="Proteomes" id="UP001234202"/>
    </source>
</evidence>
<dbReference type="Proteomes" id="UP001234202">
    <property type="component" value="Unassembled WGS sequence"/>
</dbReference>
<protein>
    <submittedName>
        <fullName evidence="1">Uncharacterized protein</fullName>
    </submittedName>
</protein>
<name>A0ACC2XVQ1_9TREE</name>
<proteinExistence type="predicted"/>